<keyword evidence="13" id="KW-0677">Repeat</keyword>
<keyword evidence="19" id="KW-0675">Receptor</keyword>
<feature type="region of interest" description="Disordered" evidence="24">
    <location>
        <begin position="1976"/>
        <end position="2003"/>
    </location>
</feature>
<evidence type="ECO:0000256" key="17">
    <source>
        <dbReference type="ARBA" id="ARBA00022989"/>
    </source>
</evidence>
<evidence type="ECO:0000256" key="22">
    <source>
        <dbReference type="ARBA" id="ARBA00048679"/>
    </source>
</evidence>
<keyword evidence="17 25" id="KW-1133">Transmembrane helix</keyword>
<feature type="domain" description="Protein kinase" evidence="26">
    <location>
        <begin position="1"/>
        <end position="168"/>
    </location>
</feature>
<evidence type="ECO:0000256" key="5">
    <source>
        <dbReference type="ARBA" id="ARBA00022475"/>
    </source>
</evidence>
<keyword evidence="8" id="KW-0433">Leucine-rich repeat</keyword>
<proteinExistence type="inferred from homology"/>
<feature type="domain" description="Protein kinase" evidence="26">
    <location>
        <begin position="1715"/>
        <end position="1969"/>
    </location>
</feature>
<feature type="region of interest" description="Disordered" evidence="24">
    <location>
        <begin position="516"/>
        <end position="539"/>
    </location>
</feature>
<keyword evidence="5" id="KW-1003">Cell membrane</keyword>
<dbReference type="GO" id="GO:0005886">
    <property type="term" value="C:plasma membrane"/>
    <property type="evidence" value="ECO:0007669"/>
    <property type="project" value="UniProtKB-SubCell"/>
</dbReference>
<name>A0A8T2EUE0_9BRAS</name>
<dbReference type="PROSITE" id="PS00107">
    <property type="entry name" value="PROTEIN_KINASE_ATP"/>
    <property type="match status" value="3"/>
</dbReference>
<evidence type="ECO:0000256" key="11">
    <source>
        <dbReference type="ARBA" id="ARBA00022729"/>
    </source>
</evidence>
<feature type="compositionally biased region" description="Polar residues" evidence="24">
    <location>
        <begin position="874"/>
        <end position="887"/>
    </location>
</feature>
<dbReference type="Pfam" id="PF00560">
    <property type="entry name" value="LRR_1"/>
    <property type="match status" value="1"/>
</dbReference>
<reference evidence="27 28" key="1">
    <citation type="submission" date="2020-12" db="EMBL/GenBank/DDBJ databases">
        <title>Concerted genomic and epigenomic changes stabilize Arabidopsis allopolyploids.</title>
        <authorList>
            <person name="Chen Z."/>
        </authorList>
    </citation>
    <scope>NUCLEOTIDE SEQUENCE [LARGE SCALE GENOMIC DNA]</scope>
    <source>
        <strain evidence="27">Allo738</strain>
        <tissue evidence="27">Leaf</tissue>
    </source>
</reference>
<comment type="subcellular location">
    <subcellularLocation>
        <location evidence="1">Cell membrane</location>
        <topology evidence="1">Single-pass type I membrane protein</topology>
    </subcellularLocation>
</comment>
<keyword evidence="7" id="KW-0597">Phosphoprotein</keyword>
<evidence type="ECO:0000256" key="14">
    <source>
        <dbReference type="ARBA" id="ARBA00022741"/>
    </source>
</evidence>
<evidence type="ECO:0000256" key="16">
    <source>
        <dbReference type="ARBA" id="ARBA00022840"/>
    </source>
</evidence>
<sequence>MVHRDVKSTNILLDDQFTAKIVDFGLSRSFQLGDESQVSTVVAGTPGYLDPEYYRTGRLAEMSDVYSFGIVLLEIITNQRVIDPTREKSHITEWTAFMLNRGDITRIMDPNLQGDYNSRSVWRALELAMMCANPSSEKRPSMSQVVIELKECIRSENKTQGMDSHSSFEQSMSFDTKAVPSARFPNDAYDRIWVFYLDSNWKMISTETKVNDTGSFNLPHAVVTTAAIPTNASESMTYTDFLPFPSDKIFYFLHFSEVQVLGANETREFDILLNGKFIAESYRPEYMQPKTVLNSYPVTCGGGKCMFELRKTERSTLPPLLNAVELYIVVETPQAETNENDVRTIRNINATYGLKRIKWQGDPCVPREFMWEGLTCNVVDASTPPIITSLNLSSSGLTGTIADGIQNLTHLEKLDLSNNSLIGPVPEFLANMKFLTLINLTKNNLNGSIPPALRDRQNKGLKLFFDEDKKPCLSGSCAPKKKFPVLIIIAVVASVVVVIAVVLVLICVFKRKNVSSNHAKDLPPSSIRPHANVKPTGTSDTSIETIRKRFSYSEVMEMTNNLQRPLGEGGFGVVYHGDLNDSQQVAVKLLSQSSAQGYKEFKAEVELLLRVHHINLVSLIGYCDERDHLALIYEYMSNVDLKHHLSGNHGGSVLSWSTRLRIAVDSALGLEYLHNGCRPSMVHRDVKSTNILLDENFTAKIADFGLSRSFQLGEESQISTVIAGTPGYLDPEYYRSGRLAEMSDVYSFGIVLLEILTNQRVIDQTREKSHIAEWTAFMLNRGDITRIMDPNLNGDYNSRSVWRALELAMLCANPSSEKRPSMSHVVVELKECLMSENSLRSKNNDMDSQNSLEVSMSFDAKATPTASLDCGLSPNEQSPYTETSTGLQYSSDSNVIQTGKIGRIQRNLEDYYAKPQTTVRYFPDGIRNCYNITVKQGTNYLIRARAVYGNYDSLNIYPKFDLYIGPNFWATINIGDHVNGTREEITYIPKSNILDLCLVKTYDSTPFISSLEIRPLPNNSYITTSGPLKLFSRFYFSNSKNVLRYPKDIYDRIWSPYIEPYWNQISTSLTVSTNSFRLPQDALKTAATPVNASAPFIDFESPNSSSDKVYIYLHFAEVQVLRANETREFAISVNGEVIDDSYMPLYLQSETVQTPSPIICQDQECIIELSKSGKSTHPPLLNAIEGFAAVEFLQSESDENDVIAIKNIRAVYGVNKISWQGDPCVPTHFLWDGLNCSNTDKSIPPRITSLDLSSSGLGGPIDSGIQNLTHLEKFVDGHGINQCLPGSCVPKKKFPVIIVALVATAVAVIIIVVMILVCVLRKKKTSSHVEAITPRANFTPTIMSETSIETKERRFSHTEVIEMTNKFERALGEGGFGIVYHGYLNGSQQVAVKVLSESSSQGYKHFKAEVELLLRVHHINLVNLVGYCDERGHLALIYEYMSNGDLKEHLSGERGGPLNWSTRLRIAADAALGLEYLHTGCQPSMVHRDVKCTNILLSEQFSGKIADFGLSRSFQLGDESHVSTVVAGTPGYLDPEYYRTGRLAETSDVYSFGIVLLEIITNQRVIDQTREKSHITEWTAFMLNRGDITRIMDPNLHGDYNSRSVWRALELAMLCANPSSENRPSMSQVVIELKECLTSENSMKGKNQDIDSHSTFEMSMSFDAKDVPSARKKKAPSHVEDIPPSPVSSTTSKSEDSIKTKRKKFTYSEVTEMTNNFQRALGEGGFGIVYHGYLNGSEEVAVKVELLLRVHHTNLVSLVGYCDERGHLALIYEYMSNVDLKHHLSGKHDVSILKWSTRLRIAIDAALGLEYLHIGCRPSMVHRDVKSTNILLDDQFTAKIADFGLSRSFQLGDESHISTVVAGTPGYLDPETGRLSEMSDVYSFGIVLLEMMTNQRVIDQNREKRHITEWVALVLNRGDITKIMDPNLYGDYNSNSVWKALELAMSCANPSSEKRPSMSQVISVLKECLTSENLMRNKNHDMESDSSLELTKSFDTEVVPRAR</sequence>
<evidence type="ECO:0000256" key="13">
    <source>
        <dbReference type="ARBA" id="ARBA00022737"/>
    </source>
</evidence>
<dbReference type="InterPro" id="IPR017441">
    <property type="entry name" value="Protein_kinase_ATP_BS"/>
</dbReference>
<evidence type="ECO:0000313" key="28">
    <source>
        <dbReference type="Proteomes" id="UP000694240"/>
    </source>
</evidence>
<evidence type="ECO:0000256" key="24">
    <source>
        <dbReference type="SAM" id="MobiDB-lite"/>
    </source>
</evidence>
<dbReference type="InterPro" id="IPR024788">
    <property type="entry name" value="Malectin-like_Carb-bd_dom"/>
</dbReference>
<keyword evidence="11" id="KW-0732">Signal</keyword>
<comment type="similarity">
    <text evidence="3">In the C-terminal section; belongs to the protein kinase superfamily. Ser/Thr protein kinase family.</text>
</comment>
<dbReference type="GO" id="GO:0030246">
    <property type="term" value="F:carbohydrate binding"/>
    <property type="evidence" value="ECO:0007669"/>
    <property type="project" value="UniProtKB-KW"/>
</dbReference>
<dbReference type="FunFam" id="1.10.510.10:FF:000240">
    <property type="entry name" value="Lectin-domain containing receptor kinase A4.3"/>
    <property type="match status" value="1"/>
</dbReference>
<evidence type="ECO:0000256" key="20">
    <source>
        <dbReference type="ARBA" id="ARBA00023180"/>
    </source>
</evidence>
<evidence type="ECO:0000256" key="2">
    <source>
        <dbReference type="ARBA" id="ARBA00008536"/>
    </source>
</evidence>
<evidence type="ECO:0000256" key="15">
    <source>
        <dbReference type="ARBA" id="ARBA00022777"/>
    </source>
</evidence>
<evidence type="ECO:0000256" key="23">
    <source>
        <dbReference type="PROSITE-ProRule" id="PRU10141"/>
    </source>
</evidence>
<evidence type="ECO:0000256" key="1">
    <source>
        <dbReference type="ARBA" id="ARBA00004251"/>
    </source>
</evidence>
<dbReference type="Pfam" id="PF12819">
    <property type="entry name" value="Malectin_like"/>
    <property type="match status" value="2"/>
</dbReference>
<keyword evidence="16 23" id="KW-0067">ATP-binding</keyword>
<evidence type="ECO:0000256" key="25">
    <source>
        <dbReference type="SAM" id="Phobius"/>
    </source>
</evidence>
<feature type="region of interest" description="Disordered" evidence="24">
    <location>
        <begin position="1667"/>
        <end position="1701"/>
    </location>
</feature>
<evidence type="ECO:0000256" key="18">
    <source>
        <dbReference type="ARBA" id="ARBA00023136"/>
    </source>
</evidence>
<dbReference type="PROSITE" id="PS50011">
    <property type="entry name" value="PROTEIN_KINASE_DOM"/>
    <property type="match status" value="4"/>
</dbReference>
<evidence type="ECO:0000256" key="3">
    <source>
        <dbReference type="ARBA" id="ARBA00010217"/>
    </source>
</evidence>
<evidence type="ECO:0000256" key="21">
    <source>
        <dbReference type="ARBA" id="ARBA00047899"/>
    </source>
</evidence>
<accession>A0A8T2EUE0</accession>
<keyword evidence="10 25" id="KW-0812">Transmembrane</keyword>
<dbReference type="GO" id="GO:0002229">
    <property type="term" value="P:defense response to oomycetes"/>
    <property type="evidence" value="ECO:0007669"/>
    <property type="project" value="UniProtKB-ARBA"/>
</dbReference>
<keyword evidence="14 23" id="KW-0547">Nucleotide-binding</keyword>
<evidence type="ECO:0000259" key="26">
    <source>
        <dbReference type="PROSITE" id="PS50011"/>
    </source>
</evidence>
<dbReference type="Pfam" id="PF07714">
    <property type="entry name" value="PK_Tyr_Ser-Thr"/>
    <property type="match status" value="3"/>
</dbReference>
<evidence type="ECO:0000256" key="4">
    <source>
        <dbReference type="ARBA" id="ARBA00012513"/>
    </source>
</evidence>
<comment type="catalytic activity">
    <reaction evidence="21">
        <text>L-threonyl-[protein] + ATP = O-phospho-L-threonyl-[protein] + ADP + H(+)</text>
        <dbReference type="Rhea" id="RHEA:46608"/>
        <dbReference type="Rhea" id="RHEA-COMP:11060"/>
        <dbReference type="Rhea" id="RHEA-COMP:11605"/>
        <dbReference type="ChEBI" id="CHEBI:15378"/>
        <dbReference type="ChEBI" id="CHEBI:30013"/>
        <dbReference type="ChEBI" id="CHEBI:30616"/>
        <dbReference type="ChEBI" id="CHEBI:61977"/>
        <dbReference type="ChEBI" id="CHEBI:456216"/>
        <dbReference type="EC" id="2.7.11.1"/>
    </reaction>
</comment>
<dbReference type="Pfam" id="PF00069">
    <property type="entry name" value="Pkinase"/>
    <property type="match status" value="1"/>
</dbReference>
<protein>
    <recommendedName>
        <fullName evidence="4">non-specific serine/threonine protein kinase</fullName>
        <ecNumber evidence="4">2.7.11.1</ecNumber>
    </recommendedName>
</protein>
<feature type="binding site" evidence="23">
    <location>
        <position position="588"/>
    </location>
    <ligand>
        <name>ATP</name>
        <dbReference type="ChEBI" id="CHEBI:30616"/>
    </ligand>
</feature>
<evidence type="ECO:0000256" key="12">
    <source>
        <dbReference type="ARBA" id="ARBA00022734"/>
    </source>
</evidence>
<dbReference type="InterPro" id="IPR001245">
    <property type="entry name" value="Ser-Thr/Tyr_kinase_cat_dom"/>
</dbReference>
<comment type="similarity">
    <text evidence="2">In the N-terminal section; belongs to the leguminous lectin family.</text>
</comment>
<keyword evidence="15" id="KW-0418">Kinase</keyword>
<dbReference type="PANTHER" id="PTHR45631">
    <property type="entry name" value="OS07G0107800 PROTEIN-RELATED"/>
    <property type="match status" value="1"/>
</dbReference>
<feature type="transmembrane region" description="Helical" evidence="25">
    <location>
        <begin position="483"/>
        <end position="509"/>
    </location>
</feature>
<keyword evidence="28" id="KW-1185">Reference proteome</keyword>
<dbReference type="GO" id="GO:0004674">
    <property type="term" value="F:protein serine/threonine kinase activity"/>
    <property type="evidence" value="ECO:0007669"/>
    <property type="project" value="UniProtKB-KW"/>
</dbReference>
<keyword evidence="6" id="KW-0723">Serine/threonine-protein kinase</keyword>
<dbReference type="FunFam" id="3.80.10.10:FF:000129">
    <property type="entry name" value="Leucine-rich repeat receptor-like kinase"/>
    <property type="match status" value="1"/>
</dbReference>
<organism evidence="27 28">
    <name type="scientific">Arabidopsis thaliana x Arabidopsis arenosa</name>
    <dbReference type="NCBI Taxonomy" id="1240361"/>
    <lineage>
        <taxon>Eukaryota</taxon>
        <taxon>Viridiplantae</taxon>
        <taxon>Streptophyta</taxon>
        <taxon>Embryophyta</taxon>
        <taxon>Tracheophyta</taxon>
        <taxon>Spermatophyta</taxon>
        <taxon>Magnoliopsida</taxon>
        <taxon>eudicotyledons</taxon>
        <taxon>Gunneridae</taxon>
        <taxon>Pentapetalae</taxon>
        <taxon>rosids</taxon>
        <taxon>malvids</taxon>
        <taxon>Brassicales</taxon>
        <taxon>Brassicaceae</taxon>
        <taxon>Camelineae</taxon>
        <taxon>Arabidopsis</taxon>
    </lineage>
</organism>
<feature type="region of interest" description="Disordered" evidence="24">
    <location>
        <begin position="868"/>
        <end position="887"/>
    </location>
</feature>
<dbReference type="EMBL" id="JAEFBK010000003">
    <property type="protein sequence ID" value="KAG7627528.1"/>
    <property type="molecule type" value="Genomic_DNA"/>
</dbReference>
<feature type="binding site" evidence="23">
    <location>
        <position position="1743"/>
    </location>
    <ligand>
        <name>ATP</name>
        <dbReference type="ChEBI" id="CHEBI:30616"/>
    </ligand>
</feature>
<dbReference type="GO" id="GO:0005524">
    <property type="term" value="F:ATP binding"/>
    <property type="evidence" value="ECO:0007669"/>
    <property type="project" value="UniProtKB-UniRule"/>
</dbReference>
<evidence type="ECO:0000256" key="10">
    <source>
        <dbReference type="ARBA" id="ARBA00022692"/>
    </source>
</evidence>
<evidence type="ECO:0000256" key="8">
    <source>
        <dbReference type="ARBA" id="ARBA00022614"/>
    </source>
</evidence>
<feature type="binding site" evidence="23">
    <location>
        <position position="1393"/>
    </location>
    <ligand>
        <name>ATP</name>
        <dbReference type="ChEBI" id="CHEBI:30616"/>
    </ligand>
</feature>
<evidence type="ECO:0000256" key="9">
    <source>
        <dbReference type="ARBA" id="ARBA00022679"/>
    </source>
</evidence>
<feature type="compositionally biased region" description="Basic and acidic residues" evidence="24">
    <location>
        <begin position="1992"/>
        <end position="2003"/>
    </location>
</feature>
<evidence type="ECO:0000256" key="7">
    <source>
        <dbReference type="ARBA" id="ARBA00022553"/>
    </source>
</evidence>
<dbReference type="InterPro" id="IPR000719">
    <property type="entry name" value="Prot_kinase_dom"/>
</dbReference>
<dbReference type="Proteomes" id="UP000694240">
    <property type="component" value="Chromosome 3"/>
</dbReference>
<dbReference type="FunFam" id="3.30.200.20:FF:000394">
    <property type="entry name" value="Leucine-rich repeat receptor-like protein kinase"/>
    <property type="match status" value="2"/>
</dbReference>
<keyword evidence="18 25" id="KW-0472">Membrane</keyword>
<keyword evidence="9" id="KW-0808">Transferase</keyword>
<dbReference type="CDD" id="cd14066">
    <property type="entry name" value="STKc_IRAK"/>
    <property type="match status" value="3"/>
</dbReference>
<evidence type="ECO:0000256" key="19">
    <source>
        <dbReference type="ARBA" id="ARBA00023170"/>
    </source>
</evidence>
<feature type="domain" description="Protein kinase" evidence="26">
    <location>
        <begin position="1365"/>
        <end position="1637"/>
    </location>
</feature>
<gene>
    <name evidence="27" type="ORF">ISN45_At03g038600</name>
</gene>
<evidence type="ECO:0000313" key="27">
    <source>
        <dbReference type="EMBL" id="KAG7627528.1"/>
    </source>
</evidence>
<dbReference type="FunFam" id="1.10.510.10:FF:000146">
    <property type="entry name" value="LRR receptor-like serine/threonine-protein kinase IOS1"/>
    <property type="match status" value="3"/>
</dbReference>
<keyword evidence="20" id="KW-0325">Glycoprotein</keyword>
<keyword evidence="12" id="KW-0430">Lectin</keyword>
<dbReference type="InterPro" id="IPR008271">
    <property type="entry name" value="Ser/Thr_kinase_AS"/>
</dbReference>
<dbReference type="SMART" id="SM00220">
    <property type="entry name" value="S_TKc"/>
    <property type="match status" value="3"/>
</dbReference>
<feature type="transmembrane region" description="Helical" evidence="25">
    <location>
        <begin position="1294"/>
        <end position="1317"/>
    </location>
</feature>
<dbReference type="EC" id="2.7.11.1" evidence="4"/>
<feature type="domain" description="Protein kinase" evidence="26">
    <location>
        <begin position="560"/>
        <end position="833"/>
    </location>
</feature>
<dbReference type="PANTHER" id="PTHR45631:SF69">
    <property type="entry name" value="LEUCINE-RICH REPEAT PROTEIN KINASE FAMILY PROTEIN"/>
    <property type="match status" value="1"/>
</dbReference>
<evidence type="ECO:0000256" key="6">
    <source>
        <dbReference type="ARBA" id="ARBA00022527"/>
    </source>
</evidence>
<dbReference type="PROSITE" id="PS00108">
    <property type="entry name" value="PROTEIN_KINASE_ST"/>
    <property type="match status" value="4"/>
</dbReference>
<comment type="catalytic activity">
    <reaction evidence="22">
        <text>L-seryl-[protein] + ATP = O-phospho-L-seryl-[protein] + ADP + H(+)</text>
        <dbReference type="Rhea" id="RHEA:17989"/>
        <dbReference type="Rhea" id="RHEA-COMP:9863"/>
        <dbReference type="Rhea" id="RHEA-COMP:11604"/>
        <dbReference type="ChEBI" id="CHEBI:15378"/>
        <dbReference type="ChEBI" id="CHEBI:29999"/>
        <dbReference type="ChEBI" id="CHEBI:30616"/>
        <dbReference type="ChEBI" id="CHEBI:83421"/>
        <dbReference type="ChEBI" id="CHEBI:456216"/>
        <dbReference type="EC" id="2.7.11.1"/>
    </reaction>
</comment>
<comment type="caution">
    <text evidence="27">The sequence shown here is derived from an EMBL/GenBank/DDBJ whole genome shotgun (WGS) entry which is preliminary data.</text>
</comment>
<dbReference type="InterPro" id="IPR001611">
    <property type="entry name" value="Leu-rich_rpt"/>
</dbReference>